<comment type="caution">
    <text evidence="7">The sequence shown here is derived from an EMBL/GenBank/DDBJ whole genome shotgun (WGS) entry which is preliminary data.</text>
</comment>
<keyword evidence="4 5" id="KW-0413">Isomerase</keyword>
<dbReference type="Proteomes" id="UP000785679">
    <property type="component" value="Unassembled WGS sequence"/>
</dbReference>
<dbReference type="Pfam" id="PF00254">
    <property type="entry name" value="FKBP_C"/>
    <property type="match status" value="1"/>
</dbReference>
<evidence type="ECO:0000256" key="3">
    <source>
        <dbReference type="ARBA" id="ARBA00023110"/>
    </source>
</evidence>
<dbReference type="FunFam" id="3.10.50.40:FF:000025">
    <property type="entry name" value="Peptidylprolyl isomerase"/>
    <property type="match status" value="1"/>
</dbReference>
<evidence type="ECO:0000256" key="2">
    <source>
        <dbReference type="ARBA" id="ARBA00013194"/>
    </source>
</evidence>
<gene>
    <name evidence="7" type="ORF">FGO68_gene15291</name>
</gene>
<dbReference type="EC" id="5.2.1.8" evidence="2 5"/>
<evidence type="ECO:0000259" key="6">
    <source>
        <dbReference type="PROSITE" id="PS50059"/>
    </source>
</evidence>
<keyword evidence="3 5" id="KW-0697">Rotamase</keyword>
<reference evidence="7" key="1">
    <citation type="submission" date="2019-06" db="EMBL/GenBank/DDBJ databases">
        <authorList>
            <person name="Zheng W."/>
        </authorList>
    </citation>
    <scope>NUCLEOTIDE SEQUENCE</scope>
    <source>
        <strain evidence="7">QDHG01</strain>
    </source>
</reference>
<organism evidence="7 8">
    <name type="scientific">Halteria grandinella</name>
    <dbReference type="NCBI Taxonomy" id="5974"/>
    <lineage>
        <taxon>Eukaryota</taxon>
        <taxon>Sar</taxon>
        <taxon>Alveolata</taxon>
        <taxon>Ciliophora</taxon>
        <taxon>Intramacronucleata</taxon>
        <taxon>Spirotrichea</taxon>
        <taxon>Stichotrichia</taxon>
        <taxon>Sporadotrichida</taxon>
        <taxon>Halteriidae</taxon>
        <taxon>Halteria</taxon>
    </lineage>
</organism>
<dbReference type="SUPFAM" id="SSF54534">
    <property type="entry name" value="FKBP-like"/>
    <property type="match status" value="1"/>
</dbReference>
<dbReference type="PANTHER" id="PTHR10516:SF443">
    <property type="entry name" value="FK506-BINDING PROTEIN 59-RELATED"/>
    <property type="match status" value="1"/>
</dbReference>
<proteinExistence type="predicted"/>
<dbReference type="PROSITE" id="PS50059">
    <property type="entry name" value="FKBP_PPIASE"/>
    <property type="match status" value="1"/>
</dbReference>
<evidence type="ECO:0000313" key="8">
    <source>
        <dbReference type="Proteomes" id="UP000785679"/>
    </source>
</evidence>
<evidence type="ECO:0000313" key="7">
    <source>
        <dbReference type="EMBL" id="TNV75146.1"/>
    </source>
</evidence>
<sequence>MSSGFKVDFKSQGTGAVCPVGATVRVHYTGRLEDGTVFDSSIPRGEPLEFVVGQGQVIKGWDLGITQLKAGQKAVLTCPPSHAYGAAGIPGVIPKNATLIFEVELLEFDM</sequence>
<dbReference type="Gene3D" id="3.10.50.40">
    <property type="match status" value="1"/>
</dbReference>
<comment type="catalytic activity">
    <reaction evidence="1 5">
        <text>[protein]-peptidylproline (omega=180) = [protein]-peptidylproline (omega=0)</text>
        <dbReference type="Rhea" id="RHEA:16237"/>
        <dbReference type="Rhea" id="RHEA-COMP:10747"/>
        <dbReference type="Rhea" id="RHEA-COMP:10748"/>
        <dbReference type="ChEBI" id="CHEBI:83833"/>
        <dbReference type="ChEBI" id="CHEBI:83834"/>
        <dbReference type="EC" id="5.2.1.8"/>
    </reaction>
</comment>
<evidence type="ECO:0000256" key="1">
    <source>
        <dbReference type="ARBA" id="ARBA00000971"/>
    </source>
</evidence>
<evidence type="ECO:0000256" key="4">
    <source>
        <dbReference type="ARBA" id="ARBA00023235"/>
    </source>
</evidence>
<name>A0A8J8NIG5_HALGN</name>
<evidence type="ECO:0000256" key="5">
    <source>
        <dbReference type="PROSITE-ProRule" id="PRU00277"/>
    </source>
</evidence>
<keyword evidence="8" id="KW-1185">Reference proteome</keyword>
<accession>A0A8J8NIG5</accession>
<dbReference type="InterPro" id="IPR050689">
    <property type="entry name" value="FKBP-type_PPIase"/>
</dbReference>
<feature type="domain" description="PPIase FKBP-type" evidence="6">
    <location>
        <begin position="21"/>
        <end position="109"/>
    </location>
</feature>
<dbReference type="AlphaFoldDB" id="A0A8J8NIG5"/>
<protein>
    <recommendedName>
        <fullName evidence="2 5">peptidylprolyl isomerase</fullName>
        <ecNumber evidence="2 5">5.2.1.8</ecNumber>
    </recommendedName>
</protein>
<dbReference type="OrthoDB" id="1902587at2759"/>
<dbReference type="GO" id="GO:0003755">
    <property type="term" value="F:peptidyl-prolyl cis-trans isomerase activity"/>
    <property type="evidence" value="ECO:0007669"/>
    <property type="project" value="UniProtKB-KW"/>
</dbReference>
<dbReference type="InterPro" id="IPR046357">
    <property type="entry name" value="PPIase_dom_sf"/>
</dbReference>
<dbReference type="PANTHER" id="PTHR10516">
    <property type="entry name" value="PEPTIDYL-PROLYL CIS-TRANS ISOMERASE"/>
    <property type="match status" value="1"/>
</dbReference>
<dbReference type="EMBL" id="RRYP01016323">
    <property type="protein sequence ID" value="TNV75146.1"/>
    <property type="molecule type" value="Genomic_DNA"/>
</dbReference>
<dbReference type="InterPro" id="IPR001179">
    <property type="entry name" value="PPIase_FKBP_dom"/>
</dbReference>